<dbReference type="Proteomes" id="UP001283361">
    <property type="component" value="Unassembled WGS sequence"/>
</dbReference>
<keyword evidence="2" id="KW-1185">Reference proteome</keyword>
<dbReference type="EMBL" id="JAWDGP010003268">
    <property type="protein sequence ID" value="KAK3775818.1"/>
    <property type="molecule type" value="Genomic_DNA"/>
</dbReference>
<proteinExistence type="predicted"/>
<reference evidence="1" key="1">
    <citation type="journal article" date="2023" name="G3 (Bethesda)">
        <title>A reference genome for the long-term kleptoplast-retaining sea slug Elysia crispata morphotype clarki.</title>
        <authorList>
            <person name="Eastman K.E."/>
            <person name="Pendleton A.L."/>
            <person name="Shaikh M.A."/>
            <person name="Suttiyut T."/>
            <person name="Ogas R."/>
            <person name="Tomko P."/>
            <person name="Gavelis G."/>
            <person name="Widhalm J.R."/>
            <person name="Wisecaver J.H."/>
        </authorList>
    </citation>
    <scope>NUCLEOTIDE SEQUENCE</scope>
    <source>
        <strain evidence="1">ECLA1</strain>
    </source>
</reference>
<evidence type="ECO:0000313" key="2">
    <source>
        <dbReference type="Proteomes" id="UP001283361"/>
    </source>
</evidence>
<comment type="caution">
    <text evidence="1">The sequence shown here is derived from an EMBL/GenBank/DDBJ whole genome shotgun (WGS) entry which is preliminary data.</text>
</comment>
<dbReference type="AlphaFoldDB" id="A0AAE0ZUZ7"/>
<protein>
    <submittedName>
        <fullName evidence="1">Uncharacterized protein</fullName>
    </submittedName>
</protein>
<accession>A0AAE0ZUZ7</accession>
<sequence>MPERPYRYKDNKLIVLKHVQICWVPSQMDNQIRWLTSGAMLFVLHLCFWDRSVGFKSSQHKHTVSNNNNIVMERCQSLLRCSGEHVTISRSIASNSLVKNLPQSEVLG</sequence>
<gene>
    <name evidence="1" type="ORF">RRG08_041531</name>
</gene>
<name>A0AAE0ZUZ7_9GAST</name>
<evidence type="ECO:0000313" key="1">
    <source>
        <dbReference type="EMBL" id="KAK3775818.1"/>
    </source>
</evidence>
<organism evidence="1 2">
    <name type="scientific">Elysia crispata</name>
    <name type="common">lettuce slug</name>
    <dbReference type="NCBI Taxonomy" id="231223"/>
    <lineage>
        <taxon>Eukaryota</taxon>
        <taxon>Metazoa</taxon>
        <taxon>Spiralia</taxon>
        <taxon>Lophotrochozoa</taxon>
        <taxon>Mollusca</taxon>
        <taxon>Gastropoda</taxon>
        <taxon>Heterobranchia</taxon>
        <taxon>Euthyneura</taxon>
        <taxon>Panpulmonata</taxon>
        <taxon>Sacoglossa</taxon>
        <taxon>Placobranchoidea</taxon>
        <taxon>Plakobranchidae</taxon>
        <taxon>Elysia</taxon>
    </lineage>
</organism>